<evidence type="ECO:0000313" key="3">
    <source>
        <dbReference type="EMBL" id="QGY05075.1"/>
    </source>
</evidence>
<name>A0A6B9FWL7_9HYPH</name>
<feature type="compositionally biased region" description="Pro residues" evidence="1">
    <location>
        <begin position="40"/>
        <end position="64"/>
    </location>
</feature>
<keyword evidence="2" id="KW-1133">Transmembrane helix</keyword>
<accession>A0A6B9FWL7</accession>
<dbReference type="OrthoDB" id="8020568at2"/>
<reference evidence="3 4" key="2">
    <citation type="journal article" date="2013" name="Genome Announc.">
        <title>Draft Genome Sequence of Methylobacterium mesophilicum Strain SR1.6/6, Isolated from Citrus sinensis.</title>
        <authorList>
            <person name="Marinho Almeida D."/>
            <person name="Dini-Andreote F."/>
            <person name="Camargo Neves A.A."/>
            <person name="Juca Ramos R.T."/>
            <person name="Andreote F.D."/>
            <person name="Carneiro A.R."/>
            <person name="Oliveira de Souza Lima A."/>
            <person name="Caracciolo Gomes de Sa P.H."/>
            <person name="Ribeiro Barbosa M.S."/>
            <person name="Araujo W.L."/>
            <person name="Silva A."/>
        </authorList>
    </citation>
    <scope>NUCLEOTIDE SEQUENCE [LARGE SCALE GENOMIC DNA]</scope>
    <source>
        <strain evidence="3 4">SR1.6/6</strain>
    </source>
</reference>
<dbReference type="Gene3D" id="1.10.150.320">
    <property type="entry name" value="Photosystem II 12 kDa extrinsic protein"/>
    <property type="match status" value="1"/>
</dbReference>
<dbReference type="KEGG" id="mmes:MMSR116_26625"/>
<dbReference type="AlphaFoldDB" id="A0A6B9FWL7"/>
<organism evidence="3 4">
    <name type="scientific">Methylobacterium mesophilicum SR1.6/6</name>
    <dbReference type="NCBI Taxonomy" id="908290"/>
    <lineage>
        <taxon>Bacteria</taxon>
        <taxon>Pseudomonadati</taxon>
        <taxon>Pseudomonadota</taxon>
        <taxon>Alphaproteobacteria</taxon>
        <taxon>Hyphomicrobiales</taxon>
        <taxon>Methylobacteriaceae</taxon>
        <taxon>Methylobacterium</taxon>
    </lineage>
</organism>
<dbReference type="EMBL" id="CP043538">
    <property type="protein sequence ID" value="QGY05075.1"/>
    <property type="molecule type" value="Genomic_DNA"/>
</dbReference>
<dbReference type="Pfam" id="PF12836">
    <property type="entry name" value="HHH_3"/>
    <property type="match status" value="1"/>
</dbReference>
<keyword evidence="2" id="KW-0812">Transmembrane</keyword>
<feature type="compositionally biased region" description="Low complexity" evidence="1">
    <location>
        <begin position="100"/>
        <end position="126"/>
    </location>
</feature>
<feature type="region of interest" description="Disordered" evidence="1">
    <location>
        <begin position="36"/>
        <end position="135"/>
    </location>
</feature>
<reference evidence="3 4" key="1">
    <citation type="journal article" date="2012" name="Genet. Mol. Biol.">
        <title>Analysis of 16S rRNA and mxaF genes revealing insights into Methylobacterium niche-specific plant association.</title>
        <authorList>
            <person name="Dourado M.N."/>
            <person name="Andreote F.D."/>
            <person name="Dini-Andreote F."/>
            <person name="Conti R."/>
            <person name="Araujo J.M."/>
            <person name="Araujo W.L."/>
        </authorList>
    </citation>
    <scope>NUCLEOTIDE SEQUENCE [LARGE SCALE GENOMIC DNA]</scope>
    <source>
        <strain evidence="3 4">SR1.6/6</strain>
    </source>
</reference>
<feature type="transmembrane region" description="Helical" evidence="2">
    <location>
        <begin position="6"/>
        <end position="28"/>
    </location>
</feature>
<evidence type="ECO:0000256" key="1">
    <source>
        <dbReference type="SAM" id="MobiDB-lite"/>
    </source>
</evidence>
<proteinExistence type="predicted"/>
<dbReference type="Proteomes" id="UP000012488">
    <property type="component" value="Chromosome"/>
</dbReference>
<gene>
    <name evidence="3" type="ORF">MMSR116_26625</name>
</gene>
<sequence>MLSGPAILRVSVLLIIAGILAAVVQFLLPSAGPGLGTQSAPPPAPSQVNEPPPVVQPAPPPSSPVPAERSREPAAPSGTGATTQAAPHRMPSDALAFPSDPAAQQDAQTQAQAQPQPQGQEAAGQAEVERAEDGAGPRALAVVDLNTASVADLNRLRGGGTIGRAIVAKRPYTSVDQLLSKRVLSRAVYQRIKDQVTVR</sequence>
<dbReference type="SUPFAM" id="SSF81585">
    <property type="entry name" value="PsbU/PolX domain-like"/>
    <property type="match status" value="1"/>
</dbReference>
<evidence type="ECO:0000313" key="4">
    <source>
        <dbReference type="Proteomes" id="UP000012488"/>
    </source>
</evidence>
<evidence type="ECO:0000256" key="2">
    <source>
        <dbReference type="SAM" id="Phobius"/>
    </source>
</evidence>
<protein>
    <submittedName>
        <fullName evidence="3">Helix-hairpin-helix domain-containing protein</fullName>
    </submittedName>
</protein>
<keyword evidence="2" id="KW-0472">Membrane</keyword>